<protein>
    <recommendedName>
        <fullName evidence="4">DUF4932 domain-containing protein</fullName>
    </recommendedName>
</protein>
<dbReference type="EMBL" id="SDHZ01000002">
    <property type="protein sequence ID" value="RXK82800.1"/>
    <property type="molecule type" value="Genomic_DNA"/>
</dbReference>
<evidence type="ECO:0000313" key="3">
    <source>
        <dbReference type="Proteomes" id="UP000290545"/>
    </source>
</evidence>
<keyword evidence="3" id="KW-1185">Reference proteome</keyword>
<evidence type="ECO:0000313" key="2">
    <source>
        <dbReference type="EMBL" id="RXK82800.1"/>
    </source>
</evidence>
<sequence length="389" mass="44583">MKNFRQGRSFIWGIALLLTWSFPSTAQSIEQLGGISWNLDHKHNSANIERQEEFYNAVDSLFRNRRDLEYLHNQFSDSAMAKWGDAALIYKIYYSGMYYDNPEYYKPTLLGVMDIVTGKQYIAKMAFISRDDTSHNSIQAVYNLLANYDNIKKKFVFESYTDWYTRDWYKTTIGNISYLKQSEETFNRNEANALNKFNDSLAHLFKLPVKKFTYYSCRDVHQMYNVKGADYVRNMFYARNGGVIENGVVFSGSNTEYYPHELVHEYINDLGIASPLRLANEGIASYLGGSAGLPYQQLLAVLKKYVLDNNVSPSGLLPEGSMKDINADVSTLYAIGSLLAKLVYEKKGFDGWKQFLAIPDADIVSGIGTLLELKQQELDAYLKTQIMKY</sequence>
<organism evidence="2 3">
    <name type="scientific">Filimonas effusa</name>
    <dbReference type="NCBI Taxonomy" id="2508721"/>
    <lineage>
        <taxon>Bacteria</taxon>
        <taxon>Pseudomonadati</taxon>
        <taxon>Bacteroidota</taxon>
        <taxon>Chitinophagia</taxon>
        <taxon>Chitinophagales</taxon>
        <taxon>Chitinophagaceae</taxon>
        <taxon>Filimonas</taxon>
    </lineage>
</organism>
<evidence type="ECO:0000256" key="1">
    <source>
        <dbReference type="SAM" id="SignalP"/>
    </source>
</evidence>
<gene>
    <name evidence="2" type="ORF">ESB13_11720</name>
</gene>
<feature type="chain" id="PRO_5020672150" description="DUF4932 domain-containing protein" evidence="1">
    <location>
        <begin position="27"/>
        <end position="389"/>
    </location>
</feature>
<evidence type="ECO:0008006" key="4">
    <source>
        <dbReference type="Google" id="ProtNLM"/>
    </source>
</evidence>
<proteinExistence type="predicted"/>
<accession>A0A4Q1D329</accession>
<reference evidence="2 3" key="1">
    <citation type="submission" date="2019-01" db="EMBL/GenBank/DDBJ databases">
        <title>Filimonas sp. strain TTM-71.</title>
        <authorList>
            <person name="Chen W.-M."/>
        </authorList>
    </citation>
    <scope>NUCLEOTIDE SEQUENCE [LARGE SCALE GENOMIC DNA]</scope>
    <source>
        <strain evidence="2 3">TTM-71</strain>
    </source>
</reference>
<keyword evidence="1" id="KW-0732">Signal</keyword>
<dbReference type="OrthoDB" id="788362at2"/>
<dbReference type="Proteomes" id="UP000290545">
    <property type="component" value="Unassembled WGS sequence"/>
</dbReference>
<feature type="signal peptide" evidence="1">
    <location>
        <begin position="1"/>
        <end position="26"/>
    </location>
</feature>
<name>A0A4Q1D329_9BACT</name>
<comment type="caution">
    <text evidence="2">The sequence shown here is derived from an EMBL/GenBank/DDBJ whole genome shotgun (WGS) entry which is preliminary data.</text>
</comment>
<dbReference type="AlphaFoldDB" id="A0A4Q1D329"/>
<dbReference type="RefSeq" id="WP_129003487.1">
    <property type="nucleotide sequence ID" value="NZ_SDHZ01000002.1"/>
</dbReference>